<name>A0ACC2SF91_9FUNG</name>
<sequence length="137" mass="14604">MSLPTFLTTTYQHLKKQKLLPPGLFLKLLKRMASDSLISSPKFEPGSLFDLFDEDSSKVNVNLKQNQSLSYNSTSSQSTVANVDLKRYEASPGDVGNIGEAGDLLCLVSGSLLAVPAVVPAKATSWSPPSVGISSES</sequence>
<dbReference type="EMBL" id="QTSX02005106">
    <property type="protein sequence ID" value="KAJ9061021.1"/>
    <property type="molecule type" value="Genomic_DNA"/>
</dbReference>
<protein>
    <submittedName>
        <fullName evidence="1">Uncharacterized protein</fullName>
    </submittedName>
</protein>
<proteinExistence type="predicted"/>
<keyword evidence="2" id="KW-1185">Reference proteome</keyword>
<evidence type="ECO:0000313" key="2">
    <source>
        <dbReference type="Proteomes" id="UP001165960"/>
    </source>
</evidence>
<gene>
    <name evidence="1" type="ORF">DSO57_1024777</name>
</gene>
<organism evidence="1 2">
    <name type="scientific">Entomophthora muscae</name>
    <dbReference type="NCBI Taxonomy" id="34485"/>
    <lineage>
        <taxon>Eukaryota</taxon>
        <taxon>Fungi</taxon>
        <taxon>Fungi incertae sedis</taxon>
        <taxon>Zoopagomycota</taxon>
        <taxon>Entomophthoromycotina</taxon>
        <taxon>Entomophthoromycetes</taxon>
        <taxon>Entomophthorales</taxon>
        <taxon>Entomophthoraceae</taxon>
        <taxon>Entomophthora</taxon>
    </lineage>
</organism>
<dbReference type="Proteomes" id="UP001165960">
    <property type="component" value="Unassembled WGS sequence"/>
</dbReference>
<accession>A0ACC2SF91</accession>
<evidence type="ECO:0000313" key="1">
    <source>
        <dbReference type="EMBL" id="KAJ9061021.1"/>
    </source>
</evidence>
<reference evidence="1" key="1">
    <citation type="submission" date="2022-04" db="EMBL/GenBank/DDBJ databases">
        <title>Genome of the entomopathogenic fungus Entomophthora muscae.</title>
        <authorList>
            <person name="Elya C."/>
            <person name="Lovett B.R."/>
            <person name="Lee E."/>
            <person name="Macias A.M."/>
            <person name="Hajek A.E."/>
            <person name="De Bivort B.L."/>
            <person name="Kasson M.T."/>
            <person name="De Fine Licht H.H."/>
            <person name="Stajich J.E."/>
        </authorList>
    </citation>
    <scope>NUCLEOTIDE SEQUENCE</scope>
    <source>
        <strain evidence="1">Berkeley</strain>
    </source>
</reference>
<comment type="caution">
    <text evidence="1">The sequence shown here is derived from an EMBL/GenBank/DDBJ whole genome shotgun (WGS) entry which is preliminary data.</text>
</comment>